<keyword evidence="3" id="KW-1185">Reference proteome</keyword>
<evidence type="ECO:0000313" key="3">
    <source>
        <dbReference type="Proteomes" id="UP001596496"/>
    </source>
</evidence>
<dbReference type="InterPro" id="IPR015797">
    <property type="entry name" value="NUDIX_hydrolase-like_dom_sf"/>
</dbReference>
<dbReference type="RefSeq" id="WP_380829377.1">
    <property type="nucleotide sequence ID" value="NZ_JBHTCG010000018.1"/>
</dbReference>
<organism evidence="2 3">
    <name type="scientific">Sphaerisporangium rhizosphaerae</name>
    <dbReference type="NCBI Taxonomy" id="2269375"/>
    <lineage>
        <taxon>Bacteria</taxon>
        <taxon>Bacillati</taxon>
        <taxon>Actinomycetota</taxon>
        <taxon>Actinomycetes</taxon>
        <taxon>Streptosporangiales</taxon>
        <taxon>Streptosporangiaceae</taxon>
        <taxon>Sphaerisporangium</taxon>
    </lineage>
</organism>
<sequence length="136" mass="14533">MIHDRASKYDGGTPVAVTVDLVIFTLGRNDLQVLLIERGKEPFEGEMALPGGFVRVGEGLDAAVPPDAQGRRPRALGPLPYRPARLLTHRPDPRISRHPGTARIRGFLGNHPDPPVSVGSGRGCRDGSGSTGRRGL</sequence>
<gene>
    <name evidence="2" type="ORF">ACFQSB_24770</name>
</gene>
<dbReference type="SUPFAM" id="SSF55811">
    <property type="entry name" value="Nudix"/>
    <property type="match status" value="1"/>
</dbReference>
<evidence type="ECO:0000256" key="1">
    <source>
        <dbReference type="SAM" id="MobiDB-lite"/>
    </source>
</evidence>
<comment type="caution">
    <text evidence="2">The sequence shown here is derived from an EMBL/GenBank/DDBJ whole genome shotgun (WGS) entry which is preliminary data.</text>
</comment>
<dbReference type="Gene3D" id="3.90.79.10">
    <property type="entry name" value="Nucleoside Triphosphate Pyrophosphohydrolase"/>
    <property type="match status" value="1"/>
</dbReference>
<dbReference type="EMBL" id="JBHTCG010000018">
    <property type="protein sequence ID" value="MFC7385444.1"/>
    <property type="molecule type" value="Genomic_DNA"/>
</dbReference>
<reference evidence="3" key="1">
    <citation type="journal article" date="2019" name="Int. J. Syst. Evol. Microbiol.">
        <title>The Global Catalogue of Microorganisms (GCM) 10K type strain sequencing project: providing services to taxonomists for standard genome sequencing and annotation.</title>
        <authorList>
            <consortium name="The Broad Institute Genomics Platform"/>
            <consortium name="The Broad Institute Genome Sequencing Center for Infectious Disease"/>
            <person name="Wu L."/>
            <person name="Ma J."/>
        </authorList>
    </citation>
    <scope>NUCLEOTIDE SEQUENCE [LARGE SCALE GENOMIC DNA]</scope>
    <source>
        <strain evidence="3">CECT 7649</strain>
    </source>
</reference>
<protein>
    <submittedName>
        <fullName evidence="2">NUDIX domain-containing protein</fullName>
    </submittedName>
</protein>
<name>A0ABW2P826_9ACTN</name>
<proteinExistence type="predicted"/>
<evidence type="ECO:0000313" key="2">
    <source>
        <dbReference type="EMBL" id="MFC7385444.1"/>
    </source>
</evidence>
<accession>A0ABW2P826</accession>
<feature type="region of interest" description="Disordered" evidence="1">
    <location>
        <begin position="64"/>
        <end position="136"/>
    </location>
</feature>
<dbReference type="Proteomes" id="UP001596496">
    <property type="component" value="Unassembled WGS sequence"/>
</dbReference>